<sequence length="135" mass="15406">MLEIHYLSKPKSLSHQQITLHSNDLDSKEERLRKGVIGGCERRRKKEMVGDATEEGWRLQGDEAAEEAKGEMIDDVAVEGEKCSRMMWCGGGLEGKTKIGEEAPFLNRISHERSVEITTFIWTRPDSSLEYKRIL</sequence>
<dbReference type="Proteomes" id="UP001168877">
    <property type="component" value="Unassembled WGS sequence"/>
</dbReference>
<gene>
    <name evidence="1" type="ORF">LWI29_030632</name>
</gene>
<name>A0AA39UWP7_ACESA</name>
<accession>A0AA39UWP7</accession>
<reference evidence="1" key="2">
    <citation type="submission" date="2023-06" db="EMBL/GenBank/DDBJ databases">
        <authorList>
            <person name="Swenson N.G."/>
            <person name="Wegrzyn J.L."/>
            <person name="Mcevoy S.L."/>
        </authorList>
    </citation>
    <scope>NUCLEOTIDE SEQUENCE</scope>
    <source>
        <strain evidence="1">NS2018</strain>
        <tissue evidence="1">Leaf</tissue>
    </source>
</reference>
<reference evidence="1" key="1">
    <citation type="journal article" date="2022" name="Plant J.">
        <title>Strategies of tolerance reflected in two North American maple genomes.</title>
        <authorList>
            <person name="McEvoy S.L."/>
            <person name="Sezen U.U."/>
            <person name="Trouern-Trend A."/>
            <person name="McMahon S.M."/>
            <person name="Schaberg P.G."/>
            <person name="Yang J."/>
            <person name="Wegrzyn J.L."/>
            <person name="Swenson N.G."/>
        </authorList>
    </citation>
    <scope>NUCLEOTIDE SEQUENCE</scope>
    <source>
        <strain evidence="1">NS2018</strain>
    </source>
</reference>
<comment type="caution">
    <text evidence="1">The sequence shown here is derived from an EMBL/GenBank/DDBJ whole genome shotgun (WGS) entry which is preliminary data.</text>
</comment>
<proteinExistence type="predicted"/>
<evidence type="ECO:0000313" key="1">
    <source>
        <dbReference type="EMBL" id="KAK0574899.1"/>
    </source>
</evidence>
<protein>
    <submittedName>
        <fullName evidence="1">Uncharacterized protein</fullName>
    </submittedName>
</protein>
<dbReference type="AlphaFoldDB" id="A0AA39UWP7"/>
<dbReference type="EMBL" id="JAUESC010000387">
    <property type="protein sequence ID" value="KAK0574899.1"/>
    <property type="molecule type" value="Genomic_DNA"/>
</dbReference>
<keyword evidence="2" id="KW-1185">Reference proteome</keyword>
<evidence type="ECO:0000313" key="2">
    <source>
        <dbReference type="Proteomes" id="UP001168877"/>
    </source>
</evidence>
<organism evidence="1 2">
    <name type="scientific">Acer saccharum</name>
    <name type="common">Sugar maple</name>
    <dbReference type="NCBI Taxonomy" id="4024"/>
    <lineage>
        <taxon>Eukaryota</taxon>
        <taxon>Viridiplantae</taxon>
        <taxon>Streptophyta</taxon>
        <taxon>Embryophyta</taxon>
        <taxon>Tracheophyta</taxon>
        <taxon>Spermatophyta</taxon>
        <taxon>Magnoliopsida</taxon>
        <taxon>eudicotyledons</taxon>
        <taxon>Gunneridae</taxon>
        <taxon>Pentapetalae</taxon>
        <taxon>rosids</taxon>
        <taxon>malvids</taxon>
        <taxon>Sapindales</taxon>
        <taxon>Sapindaceae</taxon>
        <taxon>Hippocastanoideae</taxon>
        <taxon>Acereae</taxon>
        <taxon>Acer</taxon>
    </lineage>
</organism>